<dbReference type="CDD" id="cd06260">
    <property type="entry name" value="DUF820-like"/>
    <property type="match status" value="1"/>
</dbReference>
<evidence type="ECO:0000313" key="2">
    <source>
        <dbReference type="EMBL" id="GIJ58213.1"/>
    </source>
</evidence>
<dbReference type="Gene3D" id="3.90.1570.10">
    <property type="entry name" value="tt1808, chain A"/>
    <property type="match status" value="1"/>
</dbReference>
<organism evidence="2 3">
    <name type="scientific">Virgisporangium aurantiacum</name>
    <dbReference type="NCBI Taxonomy" id="175570"/>
    <lineage>
        <taxon>Bacteria</taxon>
        <taxon>Bacillati</taxon>
        <taxon>Actinomycetota</taxon>
        <taxon>Actinomycetes</taxon>
        <taxon>Micromonosporales</taxon>
        <taxon>Micromonosporaceae</taxon>
        <taxon>Virgisporangium</taxon>
    </lineage>
</organism>
<proteinExistence type="predicted"/>
<protein>
    <recommendedName>
        <fullName evidence="1">Putative restriction endonuclease domain-containing protein</fullName>
    </recommendedName>
</protein>
<dbReference type="Proteomes" id="UP000612585">
    <property type="component" value="Unassembled WGS sequence"/>
</dbReference>
<dbReference type="PANTHER" id="PTHR34107:SF4">
    <property type="entry name" value="SLL1222 PROTEIN"/>
    <property type="match status" value="1"/>
</dbReference>
<gene>
    <name evidence="2" type="ORF">Vau01_057290</name>
</gene>
<evidence type="ECO:0000313" key="3">
    <source>
        <dbReference type="Proteomes" id="UP000612585"/>
    </source>
</evidence>
<dbReference type="InterPro" id="IPR011335">
    <property type="entry name" value="Restrct_endonuc-II-like"/>
</dbReference>
<dbReference type="AlphaFoldDB" id="A0A8J4E1V7"/>
<sequence>MTGLMLPPIEQLDVDDLASLPEGYRYELHEGNLVIMTPSSYWHKVIARRLLLMLHAVGANVLQDPGVRGDRPRDNRLPDLGVVSHLPPGLAAYSNLPGSAFSLVIEIVSEHSENGEYTDKAVWYAQRGIPEYWIVEQTPDRADDDALVLIHRLTLSGGHPAYVREQTRLLSELDTEYAAKRNTD</sequence>
<name>A0A8J4E1V7_9ACTN</name>
<comment type="caution">
    <text evidence="2">The sequence shown here is derived from an EMBL/GenBank/DDBJ whole genome shotgun (WGS) entry which is preliminary data.</text>
</comment>
<accession>A0A8J4E1V7</accession>
<reference evidence="2" key="1">
    <citation type="submission" date="2021-01" db="EMBL/GenBank/DDBJ databases">
        <title>Whole genome shotgun sequence of Virgisporangium aurantiacum NBRC 16421.</title>
        <authorList>
            <person name="Komaki H."/>
            <person name="Tamura T."/>
        </authorList>
    </citation>
    <scope>NUCLEOTIDE SEQUENCE</scope>
    <source>
        <strain evidence="2">NBRC 16421</strain>
    </source>
</reference>
<evidence type="ECO:0000259" key="1">
    <source>
        <dbReference type="Pfam" id="PF05685"/>
    </source>
</evidence>
<keyword evidence="3" id="KW-1185">Reference proteome</keyword>
<feature type="domain" description="Putative restriction endonuclease" evidence="1">
    <location>
        <begin position="16"/>
        <end position="153"/>
    </location>
</feature>
<dbReference type="InterPro" id="IPR012296">
    <property type="entry name" value="Nuclease_put_TT1808"/>
</dbReference>
<dbReference type="RefSeq" id="WP_203998617.1">
    <property type="nucleotide sequence ID" value="NZ_BOPG01000034.1"/>
</dbReference>
<dbReference type="InterPro" id="IPR008538">
    <property type="entry name" value="Uma2"/>
</dbReference>
<dbReference type="Pfam" id="PF05685">
    <property type="entry name" value="Uma2"/>
    <property type="match status" value="1"/>
</dbReference>
<dbReference type="SUPFAM" id="SSF52980">
    <property type="entry name" value="Restriction endonuclease-like"/>
    <property type="match status" value="1"/>
</dbReference>
<dbReference type="EMBL" id="BOPG01000034">
    <property type="protein sequence ID" value="GIJ58213.1"/>
    <property type="molecule type" value="Genomic_DNA"/>
</dbReference>
<dbReference type="PANTHER" id="PTHR34107">
    <property type="entry name" value="SLL0198 PROTEIN-RELATED"/>
    <property type="match status" value="1"/>
</dbReference>